<evidence type="ECO:0000256" key="4">
    <source>
        <dbReference type="ARBA" id="ARBA00022839"/>
    </source>
</evidence>
<evidence type="ECO:0000256" key="1">
    <source>
        <dbReference type="ARBA" id="ARBA00022490"/>
    </source>
</evidence>
<dbReference type="InterPro" id="IPR020579">
    <property type="entry name" value="Exonuc_VII_lsu_C"/>
</dbReference>
<dbReference type="PANTHER" id="PTHR30008">
    <property type="entry name" value="EXODEOXYRIBONUCLEASE 7 LARGE SUBUNIT"/>
    <property type="match status" value="1"/>
</dbReference>
<dbReference type="GO" id="GO:0009318">
    <property type="term" value="C:exodeoxyribonuclease VII complex"/>
    <property type="evidence" value="ECO:0007669"/>
    <property type="project" value="UniProtKB-UniRule"/>
</dbReference>
<evidence type="ECO:0000313" key="9">
    <source>
        <dbReference type="EMBL" id="ATX81493.1"/>
    </source>
</evidence>
<dbReference type="EC" id="3.1.11.6" evidence="5"/>
<accession>A0A2K8L2L9</accession>
<dbReference type="AlphaFoldDB" id="A0A2K8L2L9"/>
<keyword evidence="10" id="KW-1185">Reference proteome</keyword>
<comment type="function">
    <text evidence="5">Bidirectionally degrades single-stranded DNA into large acid-insoluble oligonucleotides, which are then degraded further into small acid-soluble oligonucleotides.</text>
</comment>
<dbReference type="CDD" id="cd04489">
    <property type="entry name" value="ExoVII_LU_OBF"/>
    <property type="match status" value="1"/>
</dbReference>
<dbReference type="Proteomes" id="UP000231637">
    <property type="component" value="Chromosome"/>
</dbReference>
<dbReference type="NCBIfam" id="TIGR00237">
    <property type="entry name" value="xseA"/>
    <property type="match status" value="1"/>
</dbReference>
<feature type="domain" description="OB-fold nucleic acid binding" evidence="8">
    <location>
        <begin position="10"/>
        <end position="102"/>
    </location>
</feature>
<dbReference type="Pfam" id="PF13742">
    <property type="entry name" value="tRNA_anti_2"/>
    <property type="match status" value="1"/>
</dbReference>
<dbReference type="KEGG" id="mfn:Ga0123462_0623"/>
<evidence type="ECO:0000256" key="2">
    <source>
        <dbReference type="ARBA" id="ARBA00022722"/>
    </source>
</evidence>
<comment type="catalytic activity">
    <reaction evidence="5 6">
        <text>Exonucleolytic cleavage in either 5'- to 3'- or 3'- to 5'-direction to yield nucleoside 5'-phosphates.</text>
        <dbReference type="EC" id="3.1.11.6"/>
    </reaction>
</comment>
<reference evidence="9 10" key="1">
    <citation type="submission" date="2016-12" db="EMBL/GenBank/DDBJ databases">
        <title>Isolation and genomic insights into novel planktonic Zetaproteobacteria from stratified waters of the Chesapeake Bay.</title>
        <authorList>
            <person name="McAllister S.M."/>
            <person name="Kato S."/>
            <person name="Chan C.S."/>
            <person name="Chiu B.K."/>
            <person name="Field E.K."/>
        </authorList>
    </citation>
    <scope>NUCLEOTIDE SEQUENCE [LARGE SCALE GENOMIC DNA]</scope>
    <source>
        <strain evidence="9 10">CP-8</strain>
    </source>
</reference>
<comment type="similarity">
    <text evidence="5 6">Belongs to the XseA family.</text>
</comment>
<evidence type="ECO:0000256" key="3">
    <source>
        <dbReference type="ARBA" id="ARBA00022801"/>
    </source>
</evidence>
<dbReference type="GO" id="GO:0008855">
    <property type="term" value="F:exodeoxyribonuclease VII activity"/>
    <property type="evidence" value="ECO:0007669"/>
    <property type="project" value="UniProtKB-UniRule"/>
</dbReference>
<keyword evidence="4 5" id="KW-0269">Exonuclease</keyword>
<keyword evidence="2 5" id="KW-0540">Nuclease</keyword>
<name>A0A2K8L2L9_9PROT</name>
<evidence type="ECO:0000259" key="7">
    <source>
        <dbReference type="Pfam" id="PF02601"/>
    </source>
</evidence>
<keyword evidence="3 5" id="KW-0378">Hydrolase</keyword>
<comment type="subunit">
    <text evidence="5">Heterooligomer composed of large and small subunits.</text>
</comment>
<comment type="subcellular location">
    <subcellularLocation>
        <location evidence="5 6">Cytoplasm</location>
    </subcellularLocation>
</comment>
<gene>
    <name evidence="5" type="primary">xseA</name>
    <name evidence="9" type="ORF">Ga0123462_0623</name>
</gene>
<keyword evidence="1 5" id="KW-0963">Cytoplasm</keyword>
<dbReference type="GO" id="GO:0005737">
    <property type="term" value="C:cytoplasm"/>
    <property type="evidence" value="ECO:0007669"/>
    <property type="project" value="UniProtKB-SubCell"/>
</dbReference>
<dbReference type="InterPro" id="IPR025824">
    <property type="entry name" value="OB-fold_nuc-bd_dom"/>
</dbReference>
<dbReference type="GO" id="GO:0006308">
    <property type="term" value="P:DNA catabolic process"/>
    <property type="evidence" value="ECO:0007669"/>
    <property type="project" value="UniProtKB-UniRule"/>
</dbReference>
<dbReference type="EMBL" id="CP018800">
    <property type="protein sequence ID" value="ATX81493.1"/>
    <property type="molecule type" value="Genomic_DNA"/>
</dbReference>
<dbReference type="Pfam" id="PF02601">
    <property type="entry name" value="Exonuc_VII_L"/>
    <property type="match status" value="1"/>
</dbReference>
<feature type="domain" description="Exonuclease VII large subunit C-terminal" evidence="7">
    <location>
        <begin position="126"/>
        <end position="460"/>
    </location>
</feature>
<evidence type="ECO:0000259" key="8">
    <source>
        <dbReference type="Pfam" id="PF13742"/>
    </source>
</evidence>
<dbReference type="HAMAP" id="MF_00378">
    <property type="entry name" value="Exonuc_7_L"/>
    <property type="match status" value="1"/>
</dbReference>
<proteinExistence type="inferred from homology"/>
<organism evidence="9 10">
    <name type="scientific">Mariprofundus ferrinatatus</name>
    <dbReference type="NCBI Taxonomy" id="1921087"/>
    <lineage>
        <taxon>Bacteria</taxon>
        <taxon>Pseudomonadati</taxon>
        <taxon>Pseudomonadota</taxon>
        <taxon>Candidatius Mariprofundia</taxon>
        <taxon>Mariprofundales</taxon>
        <taxon>Mariprofundaceae</taxon>
        <taxon>Mariprofundus</taxon>
    </lineage>
</organism>
<evidence type="ECO:0000256" key="6">
    <source>
        <dbReference type="RuleBase" id="RU004355"/>
    </source>
</evidence>
<protein>
    <recommendedName>
        <fullName evidence="5">Exodeoxyribonuclease 7 large subunit</fullName>
        <ecNumber evidence="5">3.1.11.6</ecNumber>
    </recommendedName>
    <alternativeName>
        <fullName evidence="5">Exodeoxyribonuclease VII large subunit</fullName>
        <shortName evidence="5">Exonuclease VII large subunit</shortName>
    </alternativeName>
</protein>
<dbReference type="GO" id="GO:0003676">
    <property type="term" value="F:nucleic acid binding"/>
    <property type="evidence" value="ECO:0007669"/>
    <property type="project" value="InterPro"/>
</dbReference>
<dbReference type="InterPro" id="IPR003753">
    <property type="entry name" value="Exonuc_VII_L"/>
</dbReference>
<dbReference type="PANTHER" id="PTHR30008:SF0">
    <property type="entry name" value="EXODEOXYRIBONUCLEASE 7 LARGE SUBUNIT"/>
    <property type="match status" value="1"/>
</dbReference>
<dbReference type="RefSeq" id="WP_232726584.1">
    <property type="nucleotide sequence ID" value="NZ_CP018800.1"/>
</dbReference>
<evidence type="ECO:0000313" key="10">
    <source>
        <dbReference type="Proteomes" id="UP000231637"/>
    </source>
</evidence>
<sequence length="470" mass="52728">MPISPESPVFSVTELTARIKQMLEQGFAHIEVSGEVSRLTRPASGHLYFTIKDSHAAISAVVWRSAALRLKTLPEEGGEFIFSGHLSVYEPRGSYQLVVTQVKTAGAGRLAAEFEKRKQEYAARGWFDTDRKLSPPQFPKHIGIVTSPTAAAFEDVKKVLATRPAWLQMTLSPCLVQGSSAPPTIANAIARLTSMASPPDLILLVRGGGSIEDTWCFNDELVVNAVVECPIPIISGIGHEIDTTLADFAADLRAATPSNAAEIACPSRDELRERLPRLASLAGLLSQRLSRSRRDLESMRRRERSAWQRNMDTRHHAGERMRSRLSHVAYHSVHRLRSPLRTIEKRLAPLQPGERLQQQRRDWSNLNIKLRQSLQDILRQQKLRLDRHLREMMLETRRIEQKRHRFELLCGKLTELDPTGVLRRGYSMSFAADGKLITSTSDLAAGDTLHVQFHDGSAETKVKSVKRIKP</sequence>
<evidence type="ECO:0000256" key="5">
    <source>
        <dbReference type="HAMAP-Rule" id="MF_00378"/>
    </source>
</evidence>